<dbReference type="InterPro" id="IPR000182">
    <property type="entry name" value="GNAT_dom"/>
</dbReference>
<dbReference type="InterPro" id="IPR016181">
    <property type="entry name" value="Acyl_CoA_acyltransferase"/>
</dbReference>
<evidence type="ECO:0000313" key="6">
    <source>
        <dbReference type="Proteomes" id="UP000738349"/>
    </source>
</evidence>
<evidence type="ECO:0000256" key="1">
    <source>
        <dbReference type="ARBA" id="ARBA00022679"/>
    </source>
</evidence>
<dbReference type="GO" id="GO:0016747">
    <property type="term" value="F:acyltransferase activity, transferring groups other than amino-acyl groups"/>
    <property type="evidence" value="ECO:0007669"/>
    <property type="project" value="InterPro"/>
</dbReference>
<keyword evidence="2" id="KW-0012">Acyltransferase</keyword>
<dbReference type="OrthoDB" id="64477at2759"/>
<dbReference type="PROSITE" id="PS51186">
    <property type="entry name" value="GNAT"/>
    <property type="match status" value="1"/>
</dbReference>
<proteinExistence type="inferred from homology"/>
<sequence>MAFKAMSSEAGKVSHIGTLVESKTLPISLRNLQLEDAPAFARLLSDPRNSSDPNIKPMDVSTAETVIIRMRESASEPTIYDTNGKVLAGPGRVNLAVVLKSEDQPEGTMIGLGGYGAIKELERDGQKLRAGDVGVLIDADYRGKGYATEALKLAMDLGFAGVGQGGLQLDRITITTLDDNEPVIKLVNDKLGLSGKSVKREAEIAGKMELYWELKKGDWVKN</sequence>
<protein>
    <submittedName>
        <fullName evidence="5">GNAT domain-containing protein</fullName>
    </submittedName>
</protein>
<dbReference type="PANTHER" id="PTHR43792:SF8">
    <property type="entry name" value="[RIBOSOMAL PROTEIN US5]-ALANINE N-ACETYLTRANSFERASE"/>
    <property type="match status" value="1"/>
</dbReference>
<dbReference type="Proteomes" id="UP000738349">
    <property type="component" value="Unassembled WGS sequence"/>
</dbReference>
<name>A0A9P9FKL6_9HYPO</name>
<accession>A0A9P9FKL6</accession>
<dbReference type="Gene3D" id="3.40.630.30">
    <property type="match status" value="1"/>
</dbReference>
<evidence type="ECO:0000256" key="3">
    <source>
        <dbReference type="ARBA" id="ARBA00038502"/>
    </source>
</evidence>
<organism evidence="5 6">
    <name type="scientific">Dactylonectria macrodidyma</name>
    <dbReference type="NCBI Taxonomy" id="307937"/>
    <lineage>
        <taxon>Eukaryota</taxon>
        <taxon>Fungi</taxon>
        <taxon>Dikarya</taxon>
        <taxon>Ascomycota</taxon>
        <taxon>Pezizomycotina</taxon>
        <taxon>Sordariomycetes</taxon>
        <taxon>Hypocreomycetidae</taxon>
        <taxon>Hypocreales</taxon>
        <taxon>Nectriaceae</taxon>
        <taxon>Dactylonectria</taxon>
    </lineage>
</organism>
<reference evidence="5" key="1">
    <citation type="journal article" date="2021" name="Nat. Commun.">
        <title>Genetic determinants of endophytism in the Arabidopsis root mycobiome.</title>
        <authorList>
            <person name="Mesny F."/>
            <person name="Miyauchi S."/>
            <person name="Thiergart T."/>
            <person name="Pickel B."/>
            <person name="Atanasova L."/>
            <person name="Karlsson M."/>
            <person name="Huettel B."/>
            <person name="Barry K.W."/>
            <person name="Haridas S."/>
            <person name="Chen C."/>
            <person name="Bauer D."/>
            <person name="Andreopoulos W."/>
            <person name="Pangilinan J."/>
            <person name="LaButti K."/>
            <person name="Riley R."/>
            <person name="Lipzen A."/>
            <person name="Clum A."/>
            <person name="Drula E."/>
            <person name="Henrissat B."/>
            <person name="Kohler A."/>
            <person name="Grigoriev I.V."/>
            <person name="Martin F.M."/>
            <person name="Hacquard S."/>
        </authorList>
    </citation>
    <scope>NUCLEOTIDE SEQUENCE</scope>
    <source>
        <strain evidence="5">MPI-CAGE-AT-0147</strain>
    </source>
</reference>
<comment type="caution">
    <text evidence="5">The sequence shown here is derived from an EMBL/GenBank/DDBJ whole genome shotgun (WGS) entry which is preliminary data.</text>
</comment>
<gene>
    <name evidence="5" type="ORF">EDB81DRAFT_253950</name>
</gene>
<comment type="similarity">
    <text evidence="3">Belongs to the acetyltransferase family. RimJ subfamily.</text>
</comment>
<evidence type="ECO:0000259" key="4">
    <source>
        <dbReference type="PROSITE" id="PS51186"/>
    </source>
</evidence>
<dbReference type="InterPro" id="IPR051531">
    <property type="entry name" value="N-acetyltransferase"/>
</dbReference>
<evidence type="ECO:0000256" key="2">
    <source>
        <dbReference type="ARBA" id="ARBA00023315"/>
    </source>
</evidence>
<feature type="domain" description="N-acetyltransferase" evidence="4">
    <location>
        <begin position="53"/>
        <end position="213"/>
    </location>
</feature>
<dbReference type="EMBL" id="JAGMUV010000003">
    <property type="protein sequence ID" value="KAH7165465.1"/>
    <property type="molecule type" value="Genomic_DNA"/>
</dbReference>
<dbReference type="Pfam" id="PF13302">
    <property type="entry name" value="Acetyltransf_3"/>
    <property type="match status" value="1"/>
</dbReference>
<dbReference type="SUPFAM" id="SSF55729">
    <property type="entry name" value="Acyl-CoA N-acyltransferases (Nat)"/>
    <property type="match status" value="1"/>
</dbReference>
<dbReference type="PANTHER" id="PTHR43792">
    <property type="entry name" value="GNAT FAMILY, PUTATIVE (AFU_ORTHOLOGUE AFUA_3G00765)-RELATED-RELATED"/>
    <property type="match status" value="1"/>
</dbReference>
<keyword evidence="6" id="KW-1185">Reference proteome</keyword>
<dbReference type="AlphaFoldDB" id="A0A9P9FKL6"/>
<evidence type="ECO:0000313" key="5">
    <source>
        <dbReference type="EMBL" id="KAH7165465.1"/>
    </source>
</evidence>
<keyword evidence="1" id="KW-0808">Transferase</keyword>